<evidence type="ECO:0000313" key="1">
    <source>
        <dbReference type="EMBL" id="AZV43336.1"/>
    </source>
</evidence>
<protein>
    <recommendedName>
        <fullName evidence="3">Rhodanese domain-containing protein</fullName>
    </recommendedName>
</protein>
<organism evidence="1 2">
    <name type="scientific">Peribacillus asahii</name>
    <dbReference type="NCBI Taxonomy" id="228899"/>
    <lineage>
        <taxon>Bacteria</taxon>
        <taxon>Bacillati</taxon>
        <taxon>Bacillota</taxon>
        <taxon>Bacilli</taxon>
        <taxon>Bacillales</taxon>
        <taxon>Bacillaceae</taxon>
        <taxon>Peribacillus</taxon>
    </lineage>
</organism>
<dbReference type="Proteomes" id="UP000283095">
    <property type="component" value="Chromosome"/>
</dbReference>
<name>A0A3T0KSG0_9BACI</name>
<gene>
    <name evidence="1" type="ORF">BAOM_2727</name>
</gene>
<evidence type="ECO:0008006" key="3">
    <source>
        <dbReference type="Google" id="ProtNLM"/>
    </source>
</evidence>
<reference evidence="1 2" key="1">
    <citation type="submission" date="2018-01" db="EMBL/GenBank/DDBJ databases">
        <title>Bacillus asahii Genome sequencing and assembly.</title>
        <authorList>
            <person name="Jiang H."/>
            <person name="Feng Y."/>
            <person name="Zhao F."/>
            <person name="Lin X."/>
        </authorList>
    </citation>
    <scope>NUCLEOTIDE SEQUENCE [LARGE SCALE GENOMIC DNA]</scope>
    <source>
        <strain evidence="1 2">OM18</strain>
    </source>
</reference>
<dbReference type="AlphaFoldDB" id="A0A3T0KSG0"/>
<sequence length="44" mass="4968">MTIIKMTAAQVARKVIENQPLFILDVRNTELMKTGELKDPALII</sequence>
<proteinExistence type="predicted"/>
<dbReference type="KEGG" id="pasa:BAOM_2727"/>
<accession>A0A3T0KSG0</accession>
<dbReference type="EMBL" id="CP026095">
    <property type="protein sequence ID" value="AZV43336.1"/>
    <property type="molecule type" value="Genomic_DNA"/>
</dbReference>
<evidence type="ECO:0000313" key="2">
    <source>
        <dbReference type="Proteomes" id="UP000283095"/>
    </source>
</evidence>